<protein>
    <recommendedName>
        <fullName evidence="3">IrrE N-terminal-like domain-containing protein</fullName>
    </recommendedName>
</protein>
<proteinExistence type="predicted"/>
<dbReference type="AlphaFoldDB" id="M2XX42"/>
<dbReference type="PATRIC" id="fig|1278076.4.peg.4938"/>
<reference evidence="1 2" key="1">
    <citation type="journal article" date="2013" name="Genome Announc.">
        <title>Draft Genome Sequence of Rhodococcus ruber Strain BKS 20-38.</title>
        <authorList>
            <person name="Bala M."/>
            <person name="Kumar S."/>
            <person name="Raghava G.P."/>
            <person name="Mayilraj S."/>
        </authorList>
    </citation>
    <scope>NUCLEOTIDE SEQUENCE [LARGE SCALE GENOMIC DNA]</scope>
    <source>
        <strain evidence="1 2">BKS 20-38</strain>
    </source>
</reference>
<evidence type="ECO:0000313" key="1">
    <source>
        <dbReference type="EMBL" id="EME53775.1"/>
    </source>
</evidence>
<evidence type="ECO:0008006" key="3">
    <source>
        <dbReference type="Google" id="ProtNLM"/>
    </source>
</evidence>
<accession>M2XX42</accession>
<dbReference type="EMBL" id="AOEX01000093">
    <property type="protein sequence ID" value="EME53775.1"/>
    <property type="molecule type" value="Genomic_DNA"/>
</dbReference>
<dbReference type="RefSeq" id="WP_003938878.1">
    <property type="nucleotide sequence ID" value="NZ_AOEX01000093.1"/>
</dbReference>
<sequence>MAKSSKWHPWRYIRDHHPHLRVHFVDPAEGSAGHVTRRGIEIDKTCNQAERRSTLTHELTHYERGPVPDHPYFGPREERVVERLTARQLIELDHLVDALLWTRGRVNDDTAEELWVDLEVLETRIQHLTPRERDYVEREITRRQP</sequence>
<evidence type="ECO:0000313" key="2">
    <source>
        <dbReference type="Proteomes" id="UP000011731"/>
    </source>
</evidence>
<dbReference type="Proteomes" id="UP000011731">
    <property type="component" value="Unassembled WGS sequence"/>
</dbReference>
<gene>
    <name evidence="1" type="ORF">G352_24086</name>
</gene>
<comment type="caution">
    <text evidence="1">The sequence shown here is derived from an EMBL/GenBank/DDBJ whole genome shotgun (WGS) entry which is preliminary data.</text>
</comment>
<organism evidence="1 2">
    <name type="scientific">Rhodococcus ruber BKS 20-38</name>
    <dbReference type="NCBI Taxonomy" id="1278076"/>
    <lineage>
        <taxon>Bacteria</taxon>
        <taxon>Bacillati</taxon>
        <taxon>Actinomycetota</taxon>
        <taxon>Actinomycetes</taxon>
        <taxon>Mycobacteriales</taxon>
        <taxon>Nocardiaceae</taxon>
        <taxon>Rhodococcus</taxon>
    </lineage>
</organism>
<keyword evidence="2" id="KW-1185">Reference proteome</keyword>
<name>M2XX42_9NOCA</name>